<evidence type="ECO:0000256" key="1">
    <source>
        <dbReference type="SAM" id="MobiDB-lite"/>
    </source>
</evidence>
<protein>
    <submittedName>
        <fullName evidence="2">Uncharacterized protein</fullName>
    </submittedName>
</protein>
<gene>
    <name evidence="2" type="ORF">B0H15DRAFT_798888</name>
</gene>
<feature type="region of interest" description="Disordered" evidence="1">
    <location>
        <begin position="43"/>
        <end position="116"/>
    </location>
</feature>
<accession>A0AAD6U9Q5</accession>
<name>A0AAD6U9Q5_9AGAR</name>
<comment type="caution">
    <text evidence="2">The sequence shown here is derived from an EMBL/GenBank/DDBJ whole genome shotgun (WGS) entry which is preliminary data.</text>
</comment>
<dbReference type="AlphaFoldDB" id="A0AAD6U9Q5"/>
<feature type="compositionally biased region" description="Pro residues" evidence="1">
    <location>
        <begin position="60"/>
        <end position="69"/>
    </location>
</feature>
<proteinExistence type="predicted"/>
<sequence>MHGRRTLRSGKEFSAYDLAVNRAISPAAHFDVGERLQECLLASNSTDPPDEHEVVEVADTPPPIPPLPPLEVHAVPPTPALTAKDRNKMKSRTRRDRKRDSERMLSNNPQLKSVHRKHLAQGKAAALALPVDAAAFPHSGPAWIGLRDTPPPKEDVLLPPLPPEETGLGGIELTQAQVDALVGSPGFRYIPWLGRLPTWAPHRAKCSKGVNLP</sequence>
<evidence type="ECO:0000313" key="3">
    <source>
        <dbReference type="Proteomes" id="UP001222325"/>
    </source>
</evidence>
<keyword evidence="3" id="KW-1185">Reference proteome</keyword>
<dbReference type="Proteomes" id="UP001222325">
    <property type="component" value="Unassembled WGS sequence"/>
</dbReference>
<evidence type="ECO:0000313" key="2">
    <source>
        <dbReference type="EMBL" id="KAJ7094754.1"/>
    </source>
</evidence>
<organism evidence="2 3">
    <name type="scientific">Mycena belliarum</name>
    <dbReference type="NCBI Taxonomy" id="1033014"/>
    <lineage>
        <taxon>Eukaryota</taxon>
        <taxon>Fungi</taxon>
        <taxon>Dikarya</taxon>
        <taxon>Basidiomycota</taxon>
        <taxon>Agaricomycotina</taxon>
        <taxon>Agaricomycetes</taxon>
        <taxon>Agaricomycetidae</taxon>
        <taxon>Agaricales</taxon>
        <taxon>Marasmiineae</taxon>
        <taxon>Mycenaceae</taxon>
        <taxon>Mycena</taxon>
    </lineage>
</organism>
<reference evidence="2" key="1">
    <citation type="submission" date="2023-03" db="EMBL/GenBank/DDBJ databases">
        <title>Massive genome expansion in bonnet fungi (Mycena s.s.) driven by repeated elements and novel gene families across ecological guilds.</title>
        <authorList>
            <consortium name="Lawrence Berkeley National Laboratory"/>
            <person name="Harder C.B."/>
            <person name="Miyauchi S."/>
            <person name="Viragh M."/>
            <person name="Kuo A."/>
            <person name="Thoen E."/>
            <person name="Andreopoulos B."/>
            <person name="Lu D."/>
            <person name="Skrede I."/>
            <person name="Drula E."/>
            <person name="Henrissat B."/>
            <person name="Morin E."/>
            <person name="Kohler A."/>
            <person name="Barry K."/>
            <person name="LaButti K."/>
            <person name="Morin E."/>
            <person name="Salamov A."/>
            <person name="Lipzen A."/>
            <person name="Mereny Z."/>
            <person name="Hegedus B."/>
            <person name="Baldrian P."/>
            <person name="Stursova M."/>
            <person name="Weitz H."/>
            <person name="Taylor A."/>
            <person name="Grigoriev I.V."/>
            <person name="Nagy L.G."/>
            <person name="Martin F."/>
            <person name="Kauserud H."/>
        </authorList>
    </citation>
    <scope>NUCLEOTIDE SEQUENCE</scope>
    <source>
        <strain evidence="2">CBHHK173m</strain>
    </source>
</reference>
<dbReference type="EMBL" id="JARJCN010000014">
    <property type="protein sequence ID" value="KAJ7094754.1"/>
    <property type="molecule type" value="Genomic_DNA"/>
</dbReference>